<dbReference type="Proteomes" id="UP000254168">
    <property type="component" value="Unassembled WGS sequence"/>
</dbReference>
<gene>
    <name evidence="2" type="ORF">CPBF424_12290</name>
</gene>
<evidence type="ECO:0000313" key="2">
    <source>
        <dbReference type="EMBL" id="SUZ27444.1"/>
    </source>
</evidence>
<proteinExistence type="predicted"/>
<dbReference type="AlphaFoldDB" id="A0AA46C6P6"/>
<organism evidence="2 3">
    <name type="scientific">Xanthomonas euroxanthea</name>
    <dbReference type="NCBI Taxonomy" id="2259622"/>
    <lineage>
        <taxon>Bacteria</taxon>
        <taxon>Pseudomonadati</taxon>
        <taxon>Pseudomonadota</taxon>
        <taxon>Gammaproteobacteria</taxon>
        <taxon>Lysobacterales</taxon>
        <taxon>Lysobacteraceae</taxon>
        <taxon>Xanthomonas</taxon>
    </lineage>
</organism>
<reference evidence="2 3" key="1">
    <citation type="submission" date="2018-06" db="EMBL/GenBank/DDBJ databases">
        <authorList>
            <person name="Pothier F. J."/>
        </authorList>
    </citation>
    <scope>NUCLEOTIDE SEQUENCE [LARGE SCALE GENOMIC DNA]</scope>
    <source>
        <strain evidence="2 3">CPBF 424</strain>
    </source>
</reference>
<name>A0AA46C6P6_9XANT</name>
<comment type="caution">
    <text evidence="2">The sequence shown here is derived from an EMBL/GenBank/DDBJ whole genome shotgun (WGS) entry which is preliminary data.</text>
</comment>
<protein>
    <submittedName>
        <fullName evidence="2">Uncharacterized protein</fullName>
    </submittedName>
</protein>
<evidence type="ECO:0000256" key="1">
    <source>
        <dbReference type="SAM" id="MobiDB-lite"/>
    </source>
</evidence>
<accession>A0AA46C6P6</accession>
<dbReference type="RefSeq" id="WP_115676362.1">
    <property type="nucleotide sequence ID" value="NZ_JACHOI010000001.1"/>
</dbReference>
<feature type="region of interest" description="Disordered" evidence="1">
    <location>
        <begin position="22"/>
        <end position="48"/>
    </location>
</feature>
<sequence length="62" mass="6834">MNMQLDSLLLAPTHTLADNIRRDDSRDASIARGRSGGKLTKLTRHRTPSTTSLMSLALKKTL</sequence>
<keyword evidence="3" id="KW-1185">Reference proteome</keyword>
<evidence type="ECO:0000313" key="3">
    <source>
        <dbReference type="Proteomes" id="UP000254168"/>
    </source>
</evidence>
<dbReference type="EMBL" id="UIHB01000001">
    <property type="protein sequence ID" value="SUZ27444.1"/>
    <property type="molecule type" value="Genomic_DNA"/>
</dbReference>